<sequence length="212" mass="23305">MPTQAINALGTADAVSDPRGWRRQWDGPLDSWTRSTCIDPGHPQYCICQTMTSFVLVPTSSSAASTVTYCVRGHTFRTVYAVELHATKCVWTLTTRYRDCMAFQTALDAWLPSLLGSKSATEYYLLLLVQFQFPVEPLPCLALRLATRAELVSAFVHLAHAVLSALTMLGPQANDDTNALMHELSSFLQVPTELAGVDHRPSMACSSETTSF</sequence>
<organism evidence="1 2">
    <name type="scientific">Saprolegnia parasitica (strain CBS 223.65)</name>
    <dbReference type="NCBI Taxonomy" id="695850"/>
    <lineage>
        <taxon>Eukaryota</taxon>
        <taxon>Sar</taxon>
        <taxon>Stramenopiles</taxon>
        <taxon>Oomycota</taxon>
        <taxon>Saprolegniomycetes</taxon>
        <taxon>Saprolegniales</taxon>
        <taxon>Saprolegniaceae</taxon>
        <taxon>Saprolegnia</taxon>
    </lineage>
</organism>
<dbReference type="RefSeq" id="XP_012209932.1">
    <property type="nucleotide sequence ID" value="XM_012354542.1"/>
</dbReference>
<name>A0A067BLI7_SAPPC</name>
<gene>
    <name evidence="1" type="ORF">SPRG_14864</name>
</gene>
<dbReference type="Proteomes" id="UP000030745">
    <property type="component" value="Unassembled WGS sequence"/>
</dbReference>
<proteinExistence type="predicted"/>
<reference evidence="1 2" key="1">
    <citation type="journal article" date="2013" name="PLoS Genet.">
        <title>Distinctive expansion of potential virulence genes in the genome of the oomycete fish pathogen Saprolegnia parasitica.</title>
        <authorList>
            <person name="Jiang R.H."/>
            <person name="de Bruijn I."/>
            <person name="Haas B.J."/>
            <person name="Belmonte R."/>
            <person name="Lobach L."/>
            <person name="Christie J."/>
            <person name="van den Ackerveken G."/>
            <person name="Bottin A."/>
            <person name="Bulone V."/>
            <person name="Diaz-Moreno S.M."/>
            <person name="Dumas B."/>
            <person name="Fan L."/>
            <person name="Gaulin E."/>
            <person name="Govers F."/>
            <person name="Grenville-Briggs L.J."/>
            <person name="Horner N.R."/>
            <person name="Levin J.Z."/>
            <person name="Mammella M."/>
            <person name="Meijer H.J."/>
            <person name="Morris P."/>
            <person name="Nusbaum C."/>
            <person name="Oome S."/>
            <person name="Phillips A.J."/>
            <person name="van Rooyen D."/>
            <person name="Rzeszutek E."/>
            <person name="Saraiva M."/>
            <person name="Secombes C.J."/>
            <person name="Seidl M.F."/>
            <person name="Snel B."/>
            <person name="Stassen J.H."/>
            <person name="Sykes S."/>
            <person name="Tripathy S."/>
            <person name="van den Berg H."/>
            <person name="Vega-Arreguin J.C."/>
            <person name="Wawra S."/>
            <person name="Young S.K."/>
            <person name="Zeng Q."/>
            <person name="Dieguez-Uribeondo J."/>
            <person name="Russ C."/>
            <person name="Tyler B.M."/>
            <person name="van West P."/>
        </authorList>
    </citation>
    <scope>NUCLEOTIDE SEQUENCE [LARGE SCALE GENOMIC DNA]</scope>
    <source>
        <strain evidence="1 2">CBS 223.65</strain>
    </source>
</reference>
<dbReference type="EMBL" id="KK583355">
    <property type="protein sequence ID" value="KDO19344.1"/>
    <property type="molecule type" value="Genomic_DNA"/>
</dbReference>
<evidence type="ECO:0000313" key="1">
    <source>
        <dbReference type="EMBL" id="KDO19344.1"/>
    </source>
</evidence>
<evidence type="ECO:0008006" key="3">
    <source>
        <dbReference type="Google" id="ProtNLM"/>
    </source>
</evidence>
<dbReference type="GeneID" id="24136648"/>
<dbReference type="KEGG" id="spar:SPRG_14864"/>
<protein>
    <recommendedName>
        <fullName evidence="3">PX domain-containing protein</fullName>
    </recommendedName>
</protein>
<keyword evidence="2" id="KW-1185">Reference proteome</keyword>
<evidence type="ECO:0000313" key="2">
    <source>
        <dbReference type="Proteomes" id="UP000030745"/>
    </source>
</evidence>
<accession>A0A067BLI7</accession>
<dbReference type="AlphaFoldDB" id="A0A067BLI7"/>
<dbReference type="VEuPathDB" id="FungiDB:SPRG_14864"/>